<reference evidence="2 3" key="1">
    <citation type="submission" date="2024-04" db="EMBL/GenBank/DDBJ databases">
        <title>Defined microbial consortia suppress multidrug-resistant proinflammatory Enterobacteriaceae via ecological control.</title>
        <authorList>
            <person name="Furuichi M."/>
            <person name="Kawaguchi T."/>
            <person name="Pust M."/>
            <person name="Yasuma K."/>
            <person name="Plichta D."/>
            <person name="Hasegawa N."/>
            <person name="Ohya T."/>
            <person name="Bhattarai S."/>
            <person name="Sasajima S."/>
            <person name="Aoto Y."/>
            <person name="Tuganbaev T."/>
            <person name="Yaginuma M."/>
            <person name="Ueda M."/>
            <person name="Okahashi N."/>
            <person name="Amafuji K."/>
            <person name="Kiridooshi Y."/>
            <person name="Sugita K."/>
            <person name="Strazar M."/>
            <person name="Skelly A."/>
            <person name="Suda W."/>
            <person name="Hattori M."/>
            <person name="Nakamoto N."/>
            <person name="Caballero S."/>
            <person name="Norman J."/>
            <person name="Olle B."/>
            <person name="Tanoue T."/>
            <person name="Arita M."/>
            <person name="Bucci V."/>
            <person name="Atarashi K."/>
            <person name="Xavier R."/>
            <person name="Honda K."/>
        </authorList>
    </citation>
    <scope>NUCLEOTIDE SEQUENCE [LARGE SCALE GENOMIC DNA]</scope>
    <source>
        <strain evidence="3">k04-0078-D8-1</strain>
    </source>
</reference>
<accession>A0ABQ0B6L5</accession>
<dbReference type="InterPro" id="IPR025870">
    <property type="entry name" value="Glyoxalase-like_dom"/>
</dbReference>
<protein>
    <submittedName>
        <fullName evidence="2">VOC family protein</fullName>
    </submittedName>
</protein>
<feature type="domain" description="VOC" evidence="1">
    <location>
        <begin position="2"/>
        <end position="121"/>
    </location>
</feature>
<comment type="caution">
    <text evidence="2">The sequence shown here is derived from an EMBL/GenBank/DDBJ whole genome shotgun (WGS) entry which is preliminary data.</text>
</comment>
<evidence type="ECO:0000259" key="1">
    <source>
        <dbReference type="PROSITE" id="PS51819"/>
    </source>
</evidence>
<dbReference type="Pfam" id="PF12681">
    <property type="entry name" value="Glyoxalase_2"/>
    <property type="match status" value="1"/>
</dbReference>
<evidence type="ECO:0000313" key="2">
    <source>
        <dbReference type="EMBL" id="GAA6407094.1"/>
    </source>
</evidence>
<dbReference type="InterPro" id="IPR037523">
    <property type="entry name" value="VOC_core"/>
</dbReference>
<gene>
    <name evidence="2" type="ORF">K040078D81_12110</name>
</gene>
<dbReference type="SUPFAM" id="SSF54593">
    <property type="entry name" value="Glyoxalase/Bleomycin resistance protein/Dihydroxybiphenyl dioxygenase"/>
    <property type="match status" value="1"/>
</dbReference>
<dbReference type="RefSeq" id="WP_104804659.1">
    <property type="nucleotide sequence ID" value="NZ_BAABYW010000001.1"/>
</dbReference>
<keyword evidence="3" id="KW-1185">Reference proteome</keyword>
<dbReference type="PANTHER" id="PTHR21366">
    <property type="entry name" value="GLYOXALASE FAMILY PROTEIN"/>
    <property type="match status" value="1"/>
</dbReference>
<dbReference type="PANTHER" id="PTHR21366:SF22">
    <property type="entry name" value="VOC DOMAIN-CONTAINING PROTEIN"/>
    <property type="match status" value="1"/>
</dbReference>
<dbReference type="Proteomes" id="UP001600943">
    <property type="component" value="Unassembled WGS sequence"/>
</dbReference>
<name>A0ABQ0B6L5_9FIRM</name>
<proteinExistence type="predicted"/>
<sequence>MKLKNPMLIVQDMEKSKAFYREVLGLRTVTDLGANAVLTGGLSLQTEESWLEFIGCEKGDITYGGKNSEVYFEEEDFDRFVSKLEKRTDVKLVHPVYEHSWGQRVVRFYDPDGHVLEVGESLKLVCRRFLDSGMGVEETAERMGVPERLVRNCMR</sequence>
<dbReference type="Gene3D" id="3.10.180.10">
    <property type="entry name" value="2,3-Dihydroxybiphenyl 1,2-Dioxygenase, domain 1"/>
    <property type="match status" value="1"/>
</dbReference>
<dbReference type="PROSITE" id="PS51819">
    <property type="entry name" value="VOC"/>
    <property type="match status" value="1"/>
</dbReference>
<organism evidence="2 3">
    <name type="scientific">Blautia hominis</name>
    <dbReference type="NCBI Taxonomy" id="2025493"/>
    <lineage>
        <taxon>Bacteria</taxon>
        <taxon>Bacillati</taxon>
        <taxon>Bacillota</taxon>
        <taxon>Clostridia</taxon>
        <taxon>Lachnospirales</taxon>
        <taxon>Lachnospiraceae</taxon>
        <taxon>Blautia</taxon>
    </lineage>
</organism>
<evidence type="ECO:0000313" key="3">
    <source>
        <dbReference type="Proteomes" id="UP001600943"/>
    </source>
</evidence>
<dbReference type="InterPro" id="IPR050383">
    <property type="entry name" value="GlyoxalaseI/FosfomycinResist"/>
</dbReference>
<dbReference type="EMBL" id="BAABYW010000001">
    <property type="protein sequence ID" value="GAA6407094.1"/>
    <property type="molecule type" value="Genomic_DNA"/>
</dbReference>
<dbReference type="InterPro" id="IPR029068">
    <property type="entry name" value="Glyas_Bleomycin-R_OHBP_Dase"/>
</dbReference>